<evidence type="ECO:0000256" key="1">
    <source>
        <dbReference type="ARBA" id="ARBA00023002"/>
    </source>
</evidence>
<dbReference type="OrthoDB" id="9798454at2"/>
<dbReference type="GO" id="GO:0003955">
    <property type="term" value="F:NAD(P)H dehydrogenase (quinone) activity"/>
    <property type="evidence" value="ECO:0007669"/>
    <property type="project" value="TreeGrafter"/>
</dbReference>
<name>A0A544UTH0_LYSSH</name>
<reference evidence="3 4" key="1">
    <citation type="submission" date="2018-03" db="EMBL/GenBank/DDBJ databases">
        <title>Aerobic endospore-forming bacteria genome sequencing and assembly.</title>
        <authorList>
            <person name="Cavalcante D.A."/>
            <person name="Driks A."/>
            <person name="Putonti C."/>
            <person name="De-Souza M.T."/>
        </authorList>
    </citation>
    <scope>NUCLEOTIDE SEQUENCE [LARGE SCALE GENOMIC DNA]</scope>
    <source>
        <strain evidence="3 4">SDF0037</strain>
    </source>
</reference>
<dbReference type="PANTHER" id="PTHR47307">
    <property type="entry name" value="GLUTATHIONE-REGULATED POTASSIUM-EFFLUX SYSTEM ANCILLARY PROTEIN KEFG"/>
    <property type="match status" value="1"/>
</dbReference>
<evidence type="ECO:0000259" key="2">
    <source>
        <dbReference type="Pfam" id="PF02525"/>
    </source>
</evidence>
<proteinExistence type="predicted"/>
<protein>
    <submittedName>
        <fullName evidence="3">Flavodoxin family protein</fullName>
    </submittedName>
</protein>
<dbReference type="InterPro" id="IPR029039">
    <property type="entry name" value="Flavoprotein-like_sf"/>
</dbReference>
<dbReference type="InterPro" id="IPR003680">
    <property type="entry name" value="Flavodoxin_fold"/>
</dbReference>
<dbReference type="Gene3D" id="3.40.50.360">
    <property type="match status" value="1"/>
</dbReference>
<dbReference type="Pfam" id="PF02525">
    <property type="entry name" value="Flavodoxin_2"/>
    <property type="match status" value="1"/>
</dbReference>
<dbReference type="SUPFAM" id="SSF52218">
    <property type="entry name" value="Flavoproteins"/>
    <property type="match status" value="1"/>
</dbReference>
<dbReference type="GO" id="GO:0010181">
    <property type="term" value="F:FMN binding"/>
    <property type="evidence" value="ECO:0007669"/>
    <property type="project" value="TreeGrafter"/>
</dbReference>
<comment type="caution">
    <text evidence="3">The sequence shown here is derived from an EMBL/GenBank/DDBJ whole genome shotgun (WGS) entry which is preliminary data.</text>
</comment>
<keyword evidence="1" id="KW-0560">Oxidoreductase</keyword>
<sequence>MKTLIIVTHPSLDTSVINKSWVEELEKYPEKYTIHELYKVYPDGNIDVEKEQKLVESHGSLVFQFPVYWFNCPPLLKKWMDDVLTYGWAYGSTGDSLKNRKVAFAVSTGIKNEDYDENGRYKYTLEEILVPFKATALYCEADYRSFFAFYGAEYNPSTSEVEKSVQDYFNFVENI</sequence>
<gene>
    <name evidence="3" type="ORF">C7Y47_05405</name>
</gene>
<dbReference type="GO" id="GO:0009055">
    <property type="term" value="F:electron transfer activity"/>
    <property type="evidence" value="ECO:0007669"/>
    <property type="project" value="TreeGrafter"/>
</dbReference>
<evidence type="ECO:0000313" key="3">
    <source>
        <dbReference type="EMBL" id="TQR37124.1"/>
    </source>
</evidence>
<dbReference type="EMBL" id="SADV01000003">
    <property type="protein sequence ID" value="TQR37124.1"/>
    <property type="molecule type" value="Genomic_DNA"/>
</dbReference>
<dbReference type="InterPro" id="IPR046980">
    <property type="entry name" value="KefG/KefF"/>
</dbReference>
<organism evidence="3 4">
    <name type="scientific">Lysinibacillus sphaericus</name>
    <name type="common">Bacillus sphaericus</name>
    <dbReference type="NCBI Taxonomy" id="1421"/>
    <lineage>
        <taxon>Bacteria</taxon>
        <taxon>Bacillati</taxon>
        <taxon>Bacillota</taxon>
        <taxon>Bacilli</taxon>
        <taxon>Bacillales</taxon>
        <taxon>Bacillaceae</taxon>
        <taxon>Lysinibacillus</taxon>
    </lineage>
</organism>
<dbReference type="Proteomes" id="UP000317944">
    <property type="component" value="Unassembled WGS sequence"/>
</dbReference>
<feature type="domain" description="Flavodoxin-like fold" evidence="2">
    <location>
        <begin position="1"/>
        <end position="168"/>
    </location>
</feature>
<dbReference type="AlphaFoldDB" id="A0A544UTH0"/>
<evidence type="ECO:0000313" key="4">
    <source>
        <dbReference type="Proteomes" id="UP000317944"/>
    </source>
</evidence>
<dbReference type="PANTHER" id="PTHR47307:SF1">
    <property type="entry name" value="GLUTATHIONE-REGULATED POTASSIUM-EFFLUX SYSTEM ANCILLARY PROTEIN KEFG"/>
    <property type="match status" value="1"/>
</dbReference>
<accession>A0A544UTH0</accession>
<dbReference type="RefSeq" id="WP_142507816.1">
    <property type="nucleotide sequence ID" value="NZ_SADV01000003.1"/>
</dbReference>